<dbReference type="CDD" id="cd05379">
    <property type="entry name" value="CAP_bacterial"/>
    <property type="match status" value="1"/>
</dbReference>
<dbReference type="Proteomes" id="UP000009226">
    <property type="component" value="Chromosome"/>
</dbReference>
<dbReference type="STRING" id="868595.Desca_0595"/>
<feature type="chain" id="PRO_5003337627" evidence="2">
    <location>
        <begin position="33"/>
        <end position="159"/>
    </location>
</feature>
<keyword evidence="5" id="KW-1185">Reference proteome</keyword>
<name>F6B840_DESCC</name>
<dbReference type="RefSeq" id="WP_013809726.1">
    <property type="nucleotide sequence ID" value="NC_015565.1"/>
</dbReference>
<keyword evidence="2" id="KW-0732">Signal</keyword>
<evidence type="ECO:0000313" key="4">
    <source>
        <dbReference type="EMBL" id="AEF93485.1"/>
    </source>
</evidence>
<dbReference type="InterPro" id="IPR014044">
    <property type="entry name" value="CAP_dom"/>
</dbReference>
<evidence type="ECO:0000256" key="1">
    <source>
        <dbReference type="SAM" id="MobiDB-lite"/>
    </source>
</evidence>
<evidence type="ECO:0000313" key="5">
    <source>
        <dbReference type="Proteomes" id="UP000009226"/>
    </source>
</evidence>
<protein>
    <submittedName>
        <fullName evidence="4">SCP-like extracellular</fullName>
    </submittedName>
</protein>
<dbReference type="AlphaFoldDB" id="F6B840"/>
<sequence precursor="true">MRILAKLFGGLVVSAFALMLALTLPGTGSAEAYTSYNYTGYRNYTSYQPSTTYNYYRYNYNPTSYSNYTNYTKYNNYSNYTNYQKPNYSTPSQPTSTPSQPSTQTIGNVNTADEQAMLNLINKERVANGLQPLTADAKLTEVARLKAKDMIANNYFGHT</sequence>
<evidence type="ECO:0000259" key="3">
    <source>
        <dbReference type="Pfam" id="PF00188"/>
    </source>
</evidence>
<dbReference type="Pfam" id="PF00188">
    <property type="entry name" value="CAP"/>
    <property type="match status" value="1"/>
</dbReference>
<dbReference type="Gene3D" id="3.40.33.10">
    <property type="entry name" value="CAP"/>
    <property type="match status" value="1"/>
</dbReference>
<feature type="domain" description="SCP" evidence="3">
    <location>
        <begin position="118"/>
        <end position="158"/>
    </location>
</feature>
<feature type="signal peptide" evidence="2">
    <location>
        <begin position="1"/>
        <end position="32"/>
    </location>
</feature>
<dbReference type="InterPro" id="IPR035940">
    <property type="entry name" value="CAP_sf"/>
</dbReference>
<reference evidence="4 5" key="1">
    <citation type="submission" date="2011-05" db="EMBL/GenBank/DDBJ databases">
        <title>Complete sequence of Desulfotomaculum carboxydivorans CO-1-SRB.</title>
        <authorList>
            <consortium name="US DOE Joint Genome Institute"/>
            <person name="Lucas S."/>
            <person name="Han J."/>
            <person name="Lapidus A."/>
            <person name="Cheng J.-F."/>
            <person name="Goodwin L."/>
            <person name="Pitluck S."/>
            <person name="Peters L."/>
            <person name="Mikhailova N."/>
            <person name="Lu M."/>
            <person name="Han C."/>
            <person name="Tapia R."/>
            <person name="Land M."/>
            <person name="Hauser L."/>
            <person name="Kyrpides N."/>
            <person name="Ivanova N."/>
            <person name="Pagani I."/>
            <person name="Stams A."/>
            <person name="Plugge C."/>
            <person name="Muyzer G."/>
            <person name="Kuever J."/>
            <person name="Parshina S."/>
            <person name="Ivanova A."/>
            <person name="Nazina T."/>
            <person name="Woyke T."/>
        </authorList>
    </citation>
    <scope>NUCLEOTIDE SEQUENCE [LARGE SCALE GENOMIC DNA]</scope>
    <source>
        <strain evidence="5">DSM 14880 / VKM B-2319 / CO-1-SRB</strain>
    </source>
</reference>
<dbReference type="KEGG" id="dca:Desca_0595"/>
<evidence type="ECO:0000256" key="2">
    <source>
        <dbReference type="SAM" id="SignalP"/>
    </source>
</evidence>
<dbReference type="eggNOG" id="COG2340">
    <property type="taxonomic scope" value="Bacteria"/>
</dbReference>
<organism evidence="4 5">
    <name type="scientific">Desulfotomaculum nigrificans (strain DSM 14880 / VKM B-2319 / CO-1-SRB)</name>
    <name type="common">Desulfotomaculum carboxydivorans</name>
    <dbReference type="NCBI Taxonomy" id="868595"/>
    <lineage>
        <taxon>Bacteria</taxon>
        <taxon>Bacillati</taxon>
        <taxon>Bacillota</taxon>
        <taxon>Clostridia</taxon>
        <taxon>Eubacteriales</taxon>
        <taxon>Desulfotomaculaceae</taxon>
        <taxon>Desulfotomaculum</taxon>
    </lineage>
</organism>
<dbReference type="EMBL" id="CP002736">
    <property type="protein sequence ID" value="AEF93485.1"/>
    <property type="molecule type" value="Genomic_DNA"/>
</dbReference>
<gene>
    <name evidence="4" type="ordered locus">Desca_0595</name>
</gene>
<feature type="region of interest" description="Disordered" evidence="1">
    <location>
        <begin position="85"/>
        <end position="105"/>
    </location>
</feature>
<proteinExistence type="predicted"/>
<dbReference type="SUPFAM" id="SSF55797">
    <property type="entry name" value="PR-1-like"/>
    <property type="match status" value="1"/>
</dbReference>
<accession>F6B840</accession>
<dbReference type="HOGENOM" id="CLU_1657988_0_0_9"/>